<dbReference type="Pfam" id="PF18962">
    <property type="entry name" value="Por_Secre_tail"/>
    <property type="match status" value="1"/>
</dbReference>
<dbReference type="InterPro" id="IPR026444">
    <property type="entry name" value="Secre_tail"/>
</dbReference>
<evidence type="ECO:0000259" key="2">
    <source>
        <dbReference type="Pfam" id="PF18962"/>
    </source>
</evidence>
<dbReference type="RefSeq" id="WP_290267737.1">
    <property type="nucleotide sequence ID" value="NZ_JAUFQP010000001.1"/>
</dbReference>
<keyword evidence="4" id="KW-1185">Reference proteome</keyword>
<comment type="caution">
    <text evidence="3">The sequence shown here is derived from an EMBL/GenBank/DDBJ whole genome shotgun (WGS) entry which is preliminary data.</text>
</comment>
<dbReference type="EMBL" id="JBHMFA010000015">
    <property type="protein sequence ID" value="MFB9106199.1"/>
    <property type="molecule type" value="Genomic_DNA"/>
</dbReference>
<reference evidence="3 4" key="1">
    <citation type="submission" date="2024-09" db="EMBL/GenBank/DDBJ databases">
        <authorList>
            <person name="Sun Q."/>
            <person name="Mori K."/>
        </authorList>
    </citation>
    <scope>NUCLEOTIDE SEQUENCE [LARGE SCALE GENOMIC DNA]</scope>
    <source>
        <strain evidence="3 4">CECT 8300</strain>
    </source>
</reference>
<protein>
    <submittedName>
        <fullName evidence="3">T9SS type A sorting domain-containing protein</fullName>
    </submittedName>
</protein>
<evidence type="ECO:0000313" key="3">
    <source>
        <dbReference type="EMBL" id="MFB9106199.1"/>
    </source>
</evidence>
<gene>
    <name evidence="3" type="ORF">ACFFU1_14945</name>
</gene>
<keyword evidence="1" id="KW-0732">Signal</keyword>
<dbReference type="Proteomes" id="UP001589590">
    <property type="component" value="Unassembled WGS sequence"/>
</dbReference>
<organism evidence="3 4">
    <name type="scientific">Algibacter miyuki</name>
    <dbReference type="NCBI Taxonomy" id="1306933"/>
    <lineage>
        <taxon>Bacteria</taxon>
        <taxon>Pseudomonadati</taxon>
        <taxon>Bacteroidota</taxon>
        <taxon>Flavobacteriia</taxon>
        <taxon>Flavobacteriales</taxon>
        <taxon>Flavobacteriaceae</taxon>
        <taxon>Algibacter</taxon>
    </lineage>
</organism>
<name>A0ABV5H2S2_9FLAO</name>
<evidence type="ECO:0000313" key="4">
    <source>
        <dbReference type="Proteomes" id="UP001589590"/>
    </source>
</evidence>
<evidence type="ECO:0000256" key="1">
    <source>
        <dbReference type="ARBA" id="ARBA00022729"/>
    </source>
</evidence>
<accession>A0ABV5H2S2</accession>
<proteinExistence type="predicted"/>
<feature type="domain" description="Secretion system C-terminal sorting" evidence="2">
    <location>
        <begin position="311"/>
        <end position="374"/>
    </location>
</feature>
<dbReference type="NCBIfam" id="TIGR04183">
    <property type="entry name" value="Por_Secre_tail"/>
    <property type="match status" value="1"/>
</dbReference>
<sequence length="377" mass="42183">MKRTLFLTCLIVLTFAFEASALRSMYVNGFASILGDETAENNLLSYAQTNGIEKLLLYDLHIVNSSHNLSNVSSNQILADFISKAKTNYGVLSVGAVAENAWFFTNVINTYNNSRTNATDKFDVYNLEFEYWGDSAVGPGGYYCNTYLGSTEYPCSNDGAFKFVLSILDDMRSLAHNNSHPITTEAYLGWPTTAQAEELGDHLDELLLHAYVANPNTSFSYAKDRLIDFANGTPGLDVSIIFSSEPNFMQNWLLSNSMSAAEDIFTIDWMNASSAWTNNINLTGFTYFAYSFNENVTLSTGVQDVANNVMVYPNPVKNTLYIENLNNVKSIMVYNNMGQLLMETKAEEIDFTQFNKGLYFLKMDTDKGVETKKILKN</sequence>